<dbReference type="InterPro" id="IPR014975">
    <property type="entry name" value="DUF1836"/>
</dbReference>
<reference evidence="1 2" key="1">
    <citation type="journal article" date="2019" name="Int. J. Syst. Evol. Microbiol.">
        <title>The Global Catalogue of Microorganisms (GCM) 10K type strain sequencing project: providing services to taxonomists for standard genome sequencing and annotation.</title>
        <authorList>
            <consortium name="The Broad Institute Genomics Platform"/>
            <consortium name="The Broad Institute Genome Sequencing Center for Infectious Disease"/>
            <person name="Wu L."/>
            <person name="Ma J."/>
        </authorList>
    </citation>
    <scope>NUCLEOTIDE SEQUENCE [LARGE SCALE GENOMIC DNA]</scope>
    <source>
        <strain evidence="1 2">JCM 1407</strain>
    </source>
</reference>
<dbReference type="Proteomes" id="UP001501510">
    <property type="component" value="Unassembled WGS sequence"/>
</dbReference>
<comment type="caution">
    <text evidence="1">The sequence shown here is derived from an EMBL/GenBank/DDBJ whole genome shotgun (WGS) entry which is preliminary data.</text>
</comment>
<accession>A0ABN1JPC5</accession>
<dbReference type="Pfam" id="PF08876">
    <property type="entry name" value="DUF1836"/>
    <property type="match status" value="1"/>
</dbReference>
<dbReference type="EMBL" id="BAAACG010000013">
    <property type="protein sequence ID" value="GAA0743937.1"/>
    <property type="molecule type" value="Genomic_DNA"/>
</dbReference>
<organism evidence="1 2">
    <name type="scientific">Clostridium oceanicum</name>
    <dbReference type="NCBI Taxonomy" id="1543"/>
    <lineage>
        <taxon>Bacteria</taxon>
        <taxon>Bacillati</taxon>
        <taxon>Bacillota</taxon>
        <taxon>Clostridia</taxon>
        <taxon>Eubacteriales</taxon>
        <taxon>Clostridiaceae</taxon>
        <taxon>Clostridium</taxon>
    </lineage>
</organism>
<sequence length="202" mass="23892">MKDTKLSTIEYIDKLAKEISNNTIVGYEELPKYDLFLSQVIDYLNDKFEEEDYTNNIVQNYIKNEVISKPQDGKKRGYTKLHLAQLVLLSYMRPLLTTEEIKKVFTLAFNEINDRSDDIISWEMAYKMFSDIQKESFQDFVSKQHFNDEKLKSMIKEMNLKEEEESRISEFLIVMTLICQASAIKKLVKRIVYEHIEGSKEE</sequence>
<dbReference type="PANTHER" id="PTHR40056">
    <property type="entry name" value="HYPOTHETICAL CYTOSOLIC PROTEIN"/>
    <property type="match status" value="1"/>
</dbReference>
<evidence type="ECO:0000313" key="2">
    <source>
        <dbReference type="Proteomes" id="UP001501510"/>
    </source>
</evidence>
<gene>
    <name evidence="1" type="ORF">GCM10008906_28200</name>
</gene>
<keyword evidence="2" id="KW-1185">Reference proteome</keyword>
<name>A0ABN1JPC5_9CLOT</name>
<evidence type="ECO:0000313" key="1">
    <source>
        <dbReference type="EMBL" id="GAA0743937.1"/>
    </source>
</evidence>
<proteinExistence type="predicted"/>
<protein>
    <submittedName>
        <fullName evidence="1">DUF1836 domain-containing protein</fullName>
    </submittedName>
</protein>
<dbReference type="PANTHER" id="PTHR40056:SF1">
    <property type="entry name" value="DUF1836 DOMAIN-CONTAINING PROTEIN"/>
    <property type="match status" value="1"/>
</dbReference>
<dbReference type="RefSeq" id="WP_343762483.1">
    <property type="nucleotide sequence ID" value="NZ_BAAACG010000013.1"/>
</dbReference>